<evidence type="ECO:0000313" key="7">
    <source>
        <dbReference type="EMBL" id="PRP81327.1"/>
    </source>
</evidence>
<dbReference type="Pfam" id="PF01740">
    <property type="entry name" value="STAS"/>
    <property type="match status" value="1"/>
</dbReference>
<dbReference type="EMBL" id="MDYQ01000128">
    <property type="protein sequence ID" value="PRP81327.1"/>
    <property type="molecule type" value="Genomic_DNA"/>
</dbReference>
<proteinExistence type="predicted"/>
<feature type="transmembrane region" description="Helical" evidence="5">
    <location>
        <begin position="489"/>
        <end position="516"/>
    </location>
</feature>
<feature type="transmembrane region" description="Helical" evidence="5">
    <location>
        <begin position="264"/>
        <end position="285"/>
    </location>
</feature>
<dbReference type="GO" id="GO:0016020">
    <property type="term" value="C:membrane"/>
    <property type="evidence" value="ECO:0007669"/>
    <property type="project" value="UniProtKB-SubCell"/>
</dbReference>
<keyword evidence="3 5" id="KW-1133">Transmembrane helix</keyword>
<protein>
    <submittedName>
        <fullName evidence="7">Sulfate permease</fullName>
    </submittedName>
</protein>
<dbReference type="InterPro" id="IPR036513">
    <property type="entry name" value="STAS_dom_sf"/>
</dbReference>
<gene>
    <name evidence="7" type="ORF">PROFUN_04562</name>
</gene>
<feature type="transmembrane region" description="Helical" evidence="5">
    <location>
        <begin position="102"/>
        <end position="120"/>
    </location>
</feature>
<evidence type="ECO:0000313" key="8">
    <source>
        <dbReference type="Proteomes" id="UP000241769"/>
    </source>
</evidence>
<dbReference type="SUPFAM" id="SSF52091">
    <property type="entry name" value="SpoIIaa-like"/>
    <property type="match status" value="1"/>
</dbReference>
<feature type="transmembrane region" description="Helical" evidence="5">
    <location>
        <begin position="297"/>
        <end position="317"/>
    </location>
</feature>
<dbReference type="PROSITE" id="PS01130">
    <property type="entry name" value="SLC26A"/>
    <property type="match status" value="1"/>
</dbReference>
<feature type="transmembrane region" description="Helical" evidence="5">
    <location>
        <begin position="387"/>
        <end position="407"/>
    </location>
</feature>
<accession>A0A2P6NBK2</accession>
<keyword evidence="4 5" id="KW-0472">Membrane</keyword>
<dbReference type="Proteomes" id="UP000241769">
    <property type="component" value="Unassembled WGS sequence"/>
</dbReference>
<feature type="transmembrane region" description="Helical" evidence="5">
    <location>
        <begin position="221"/>
        <end position="244"/>
    </location>
</feature>
<dbReference type="InterPro" id="IPR001902">
    <property type="entry name" value="SLC26A/SulP_fam"/>
</dbReference>
<keyword evidence="8" id="KW-1185">Reference proteome</keyword>
<organism evidence="7 8">
    <name type="scientific">Planoprotostelium fungivorum</name>
    <dbReference type="NCBI Taxonomy" id="1890364"/>
    <lineage>
        <taxon>Eukaryota</taxon>
        <taxon>Amoebozoa</taxon>
        <taxon>Evosea</taxon>
        <taxon>Variosea</taxon>
        <taxon>Cavosteliida</taxon>
        <taxon>Cavosteliaceae</taxon>
        <taxon>Planoprotostelium</taxon>
    </lineage>
</organism>
<feature type="transmembrane region" description="Helical" evidence="5">
    <location>
        <begin position="65"/>
        <end position="82"/>
    </location>
</feature>
<comment type="caution">
    <text evidence="7">The sequence shown here is derived from an EMBL/GenBank/DDBJ whole genome shotgun (WGS) entry which is preliminary data.</text>
</comment>
<evidence type="ECO:0000256" key="1">
    <source>
        <dbReference type="ARBA" id="ARBA00004141"/>
    </source>
</evidence>
<dbReference type="InterPro" id="IPR002645">
    <property type="entry name" value="STAS_dom"/>
</dbReference>
<dbReference type="InterPro" id="IPR018045">
    <property type="entry name" value="S04_transporter_CS"/>
</dbReference>
<dbReference type="Pfam" id="PF00916">
    <property type="entry name" value="Sulfate_transp"/>
    <property type="match status" value="2"/>
</dbReference>
<evidence type="ECO:0000256" key="2">
    <source>
        <dbReference type="ARBA" id="ARBA00022692"/>
    </source>
</evidence>
<dbReference type="PANTHER" id="PTHR11814">
    <property type="entry name" value="SULFATE TRANSPORTER"/>
    <property type="match status" value="1"/>
</dbReference>
<feature type="domain" description="STAS" evidence="6">
    <location>
        <begin position="551"/>
        <end position="735"/>
    </location>
</feature>
<feature type="transmembrane region" description="Helical" evidence="5">
    <location>
        <begin position="454"/>
        <end position="477"/>
    </location>
</feature>
<name>A0A2P6NBK2_9EUKA</name>
<feature type="transmembrane region" description="Helical" evidence="5">
    <location>
        <begin position="185"/>
        <end position="209"/>
    </location>
</feature>
<dbReference type="AlphaFoldDB" id="A0A2P6NBK2"/>
<dbReference type="CDD" id="cd07042">
    <property type="entry name" value="STAS_SulP_like_sulfate_transporter"/>
    <property type="match status" value="1"/>
</dbReference>
<dbReference type="InterPro" id="IPR011547">
    <property type="entry name" value="SLC26A/SulP_dom"/>
</dbReference>
<sequence>MQAEEEPFLFRSGPRFYENTDTKRVLQHAFNYTTSCLHNLPSSIPTHVLNTFPILKWGRRYQPRWLLGDLIAGITVGVMIVPQGLAYAKVRIRSDIVHLSDFSWPMCPSSLVYTVGVMIVPQGLAYAKLANVPVEFGLYSAYLACLLYVLVGTSRDVSLGPTAVVCYLTGNIVTQLNSIDGLSPAVIATSTAFISGMFLLAAGIFRLGIILDFMSAPVLSGYTLGASLGIAVTQLPEFLGIHAVSSRQSTISIFQGLAEHSREINWADFGFGIVSLFLLSAVEYLKRKYRDRVWVKLLCNCKFAVVLSVSTLVSYLICRHQSSYPIAVLGVVPEGLKPPTNPTVAFKRIFDDSSDLIVLLLATVLEHIAIARALARKGGYRISTDQELFALGFVNMIGSIFGATPMTGGFSSDRSAIQSQAGVNSPLTGIFSGLIVIAALLFLTPLFHFIPQATLAAIIIGAVINLVITHEVTINLWRVSFFDLVASTTALLVTFFVGVEIGILSAAAISISVLFYQIARPKVIHIRQLENIPHVCVQSSINDKGMTWPAGIIVLRIEGPLVFPAREHVQNCIMNEIYKWCSVHVNTTADNWSEDPTLRASTVRTRHHRVMSVVEDLPPLRSLVLDMSAVTVVDASGLMSLFEVVEQLKGEGRWKSHGYFMEIHLVAVRDDIRRKLSLARFGESSSRWSTSSNSSRFGRGTILNSMDSEGSLIIGAAPEESLFYHNTVEQAVQSATDHQEGYGHQSIAL</sequence>
<evidence type="ECO:0000256" key="4">
    <source>
        <dbReference type="ARBA" id="ARBA00023136"/>
    </source>
</evidence>
<dbReference type="OrthoDB" id="288203at2759"/>
<feature type="transmembrane region" description="Helical" evidence="5">
    <location>
        <begin position="427"/>
        <end position="447"/>
    </location>
</feature>
<dbReference type="STRING" id="1890364.A0A2P6NBK2"/>
<keyword evidence="2 5" id="KW-0812">Transmembrane</keyword>
<dbReference type="InParanoid" id="A0A2P6NBK2"/>
<evidence type="ECO:0000256" key="5">
    <source>
        <dbReference type="SAM" id="Phobius"/>
    </source>
</evidence>
<dbReference type="Gene3D" id="3.30.750.24">
    <property type="entry name" value="STAS domain"/>
    <property type="match status" value="1"/>
</dbReference>
<evidence type="ECO:0000259" key="6">
    <source>
        <dbReference type="PROSITE" id="PS50801"/>
    </source>
</evidence>
<dbReference type="PROSITE" id="PS50801">
    <property type="entry name" value="STAS"/>
    <property type="match status" value="1"/>
</dbReference>
<feature type="transmembrane region" description="Helical" evidence="5">
    <location>
        <begin position="132"/>
        <end position="151"/>
    </location>
</feature>
<reference evidence="7 8" key="1">
    <citation type="journal article" date="2018" name="Genome Biol. Evol.">
        <title>Multiple Roots of Fruiting Body Formation in Amoebozoa.</title>
        <authorList>
            <person name="Hillmann F."/>
            <person name="Forbes G."/>
            <person name="Novohradska S."/>
            <person name="Ferling I."/>
            <person name="Riege K."/>
            <person name="Groth M."/>
            <person name="Westermann M."/>
            <person name="Marz M."/>
            <person name="Spaller T."/>
            <person name="Winckler T."/>
            <person name="Schaap P."/>
            <person name="Glockner G."/>
        </authorList>
    </citation>
    <scope>NUCLEOTIDE SEQUENCE [LARGE SCALE GENOMIC DNA]</scope>
    <source>
        <strain evidence="7 8">Jena</strain>
    </source>
</reference>
<comment type="subcellular location">
    <subcellularLocation>
        <location evidence="1">Membrane</location>
        <topology evidence="1">Multi-pass membrane protein</topology>
    </subcellularLocation>
</comment>
<dbReference type="GO" id="GO:0008271">
    <property type="term" value="F:secondary active sulfate transmembrane transporter activity"/>
    <property type="evidence" value="ECO:0007669"/>
    <property type="project" value="InterPro"/>
</dbReference>
<evidence type="ECO:0000256" key="3">
    <source>
        <dbReference type="ARBA" id="ARBA00022989"/>
    </source>
</evidence>
<feature type="transmembrane region" description="Helical" evidence="5">
    <location>
        <begin position="356"/>
        <end position="375"/>
    </location>
</feature>